<gene>
    <name evidence="8" type="ORF">SAMN05660226_00277</name>
</gene>
<evidence type="ECO:0000313" key="8">
    <source>
        <dbReference type="EMBL" id="SKB27539.1"/>
    </source>
</evidence>
<sequence>MRTYVLLFAFLFTACGDLLDKGPLDIISEDAVYSDPVLAQAYVNNVYSRLSFLNREGSGFENVDPTSGLADEGRQGRSWHELYHHWKAGMLRESGGLMELWDYGNIRNINELLEKIEEKSGLPDDMKNQMVAQMRFARATIYFYMVKRYGGIPIIDKPQPIDAPEEDLFVSRNKEIEVYDFIINELDAIVNELPRSAPVGYPSRFAALALKSRASMYAASIATWGEVALNGLVGIPASEAARFWQSSYDASQEIISSGVYSLYNALPNDKAENFRRLFVDENNSEVIFSWQLTGENVSSNYDLFMSPFQFCPGWGGSNTSVYLEMVDEFENIDGSSGKLDHALATSQPWDLRELFKDKEPRFHASIYYEGVEWKGEPIENWGGIITPDGTRITSGYYEGKSAQGRSYTAGGYAGGAITGFNVLKYLDETLVPVDQNRTKIDFIVFRLGEILLNKAEAAIALGKEQEALEAVNLLRDRAGIKLLDAIDREKVRHERKVELAFENHRWWDLKRWRIAEEAITRTFTGIYTFYDVNSGKYKIEINDNVHEGAPARFSARHYYFPITPARIANNPNLAPDNPGY</sequence>
<dbReference type="InterPro" id="IPR033985">
    <property type="entry name" value="SusD-like_N"/>
</dbReference>
<dbReference type="STRING" id="623280.SAMN05660226_00277"/>
<evidence type="ECO:0000259" key="7">
    <source>
        <dbReference type="Pfam" id="PF14322"/>
    </source>
</evidence>
<keyword evidence="5" id="KW-0998">Cell outer membrane</keyword>
<evidence type="ECO:0000256" key="3">
    <source>
        <dbReference type="ARBA" id="ARBA00022729"/>
    </source>
</evidence>
<evidence type="ECO:0000256" key="2">
    <source>
        <dbReference type="ARBA" id="ARBA00006275"/>
    </source>
</evidence>
<dbReference type="Gene3D" id="1.25.40.390">
    <property type="match status" value="1"/>
</dbReference>
<dbReference type="RefSeq" id="WP_079715001.1">
    <property type="nucleotide sequence ID" value="NZ_FUYS01000001.1"/>
</dbReference>
<comment type="similarity">
    <text evidence="2">Belongs to the SusD family.</text>
</comment>
<dbReference type="OrthoDB" id="5694214at2"/>
<accession>A0A1T4ZYI0</accession>
<keyword evidence="3" id="KW-0732">Signal</keyword>
<name>A0A1T4ZYI0_9SPHI</name>
<evidence type="ECO:0000313" key="9">
    <source>
        <dbReference type="Proteomes" id="UP000190541"/>
    </source>
</evidence>
<evidence type="ECO:0000256" key="4">
    <source>
        <dbReference type="ARBA" id="ARBA00023136"/>
    </source>
</evidence>
<dbReference type="AlphaFoldDB" id="A0A1T4ZYI0"/>
<proteinExistence type="inferred from homology"/>
<evidence type="ECO:0000256" key="1">
    <source>
        <dbReference type="ARBA" id="ARBA00004442"/>
    </source>
</evidence>
<keyword evidence="4" id="KW-0472">Membrane</keyword>
<dbReference type="GO" id="GO:0009279">
    <property type="term" value="C:cell outer membrane"/>
    <property type="evidence" value="ECO:0007669"/>
    <property type="project" value="UniProtKB-SubCell"/>
</dbReference>
<evidence type="ECO:0000259" key="6">
    <source>
        <dbReference type="Pfam" id="PF07980"/>
    </source>
</evidence>
<dbReference type="Pfam" id="PF07980">
    <property type="entry name" value="SusD_RagB"/>
    <property type="match status" value="1"/>
</dbReference>
<comment type="subcellular location">
    <subcellularLocation>
        <location evidence="1">Cell outer membrane</location>
    </subcellularLocation>
</comment>
<dbReference type="Pfam" id="PF14322">
    <property type="entry name" value="SusD-like_3"/>
    <property type="match status" value="1"/>
</dbReference>
<keyword evidence="9" id="KW-1185">Reference proteome</keyword>
<protein>
    <submittedName>
        <fullName evidence="8">Starch-binding associating with outer membrane</fullName>
    </submittedName>
</protein>
<evidence type="ECO:0000256" key="5">
    <source>
        <dbReference type="ARBA" id="ARBA00023237"/>
    </source>
</evidence>
<feature type="domain" description="SusD-like N-terminal" evidence="7">
    <location>
        <begin position="99"/>
        <end position="213"/>
    </location>
</feature>
<dbReference type="Proteomes" id="UP000190541">
    <property type="component" value="Unassembled WGS sequence"/>
</dbReference>
<reference evidence="8 9" key="1">
    <citation type="submission" date="2017-02" db="EMBL/GenBank/DDBJ databases">
        <authorList>
            <person name="Peterson S.W."/>
        </authorList>
    </citation>
    <scope>NUCLEOTIDE SEQUENCE [LARGE SCALE GENOMIC DNA]</scope>
    <source>
        <strain evidence="8 9">DSM 22899</strain>
    </source>
</reference>
<dbReference type="PROSITE" id="PS51257">
    <property type="entry name" value="PROKAR_LIPOPROTEIN"/>
    <property type="match status" value="1"/>
</dbReference>
<dbReference type="InterPro" id="IPR011990">
    <property type="entry name" value="TPR-like_helical_dom_sf"/>
</dbReference>
<organism evidence="8 9">
    <name type="scientific">Parapedobacter luteus</name>
    <dbReference type="NCBI Taxonomy" id="623280"/>
    <lineage>
        <taxon>Bacteria</taxon>
        <taxon>Pseudomonadati</taxon>
        <taxon>Bacteroidota</taxon>
        <taxon>Sphingobacteriia</taxon>
        <taxon>Sphingobacteriales</taxon>
        <taxon>Sphingobacteriaceae</taxon>
        <taxon>Parapedobacter</taxon>
    </lineage>
</organism>
<dbReference type="InterPro" id="IPR012944">
    <property type="entry name" value="SusD_RagB_dom"/>
</dbReference>
<dbReference type="SUPFAM" id="SSF48452">
    <property type="entry name" value="TPR-like"/>
    <property type="match status" value="1"/>
</dbReference>
<dbReference type="EMBL" id="FUYS01000001">
    <property type="protein sequence ID" value="SKB27539.1"/>
    <property type="molecule type" value="Genomic_DNA"/>
</dbReference>
<feature type="domain" description="RagB/SusD" evidence="6">
    <location>
        <begin position="285"/>
        <end position="580"/>
    </location>
</feature>